<protein>
    <submittedName>
        <fullName evidence="4">43679_t:CDS:1</fullName>
    </submittedName>
</protein>
<dbReference type="InterPro" id="IPR036770">
    <property type="entry name" value="Ankyrin_rpt-contain_sf"/>
</dbReference>
<gene>
    <name evidence="4" type="ORF">GMARGA_LOCUS35952</name>
</gene>
<dbReference type="PROSITE" id="PS51704">
    <property type="entry name" value="GP_PDE"/>
    <property type="match status" value="1"/>
</dbReference>
<evidence type="ECO:0000313" key="4">
    <source>
        <dbReference type="EMBL" id="CAG8842376.1"/>
    </source>
</evidence>
<dbReference type="Gene3D" id="1.25.40.20">
    <property type="entry name" value="Ankyrin repeat-containing domain"/>
    <property type="match status" value="1"/>
</dbReference>
<dbReference type="PANTHER" id="PTHR22958:SF1">
    <property type="entry name" value="GLYCEROPHOSPHOCHOLINE PHOSPHODIESTERASE GPCPD1"/>
    <property type="match status" value="1"/>
</dbReference>
<dbReference type="Pfam" id="PF13637">
    <property type="entry name" value="Ank_4"/>
    <property type="match status" value="1"/>
</dbReference>
<dbReference type="EMBL" id="CAJVQB010068808">
    <property type="protein sequence ID" value="CAG8842376.1"/>
    <property type="molecule type" value="Genomic_DNA"/>
</dbReference>
<name>A0ABN7WWW5_GIGMA</name>
<dbReference type="InterPro" id="IPR002110">
    <property type="entry name" value="Ankyrin_rpt"/>
</dbReference>
<feature type="compositionally biased region" description="Low complexity" evidence="2">
    <location>
        <begin position="228"/>
        <end position="247"/>
    </location>
</feature>
<comment type="caution">
    <text evidence="4">The sequence shown here is derived from an EMBL/GenBank/DDBJ whole genome shotgun (WGS) entry which is preliminary data.</text>
</comment>
<proteinExistence type="predicted"/>
<sequence>IEGHKKTVTALIKSGVNFNVVDNSGWTPHIYALFCSYLNMKDILCNRFQQEFSTEVAHECKYLQNQLLIFVTLEMTDLYTDVASIELNSRAIAIILLVKPYSNYSTLMESITISIVKALELDDIGKIHFEFLIINPFIHEGLTDRNRFTQWKSLSTKVIGHRKTAVLHSAEYVEFDCQLTKDLVLVIYNDCNITKTGIDIPMHLVTLKQFLNLKKIEMEISTNDFNETDSVTSQNSQNSQNDGDTNSTPNSTDARYNSVQAAIRFANFAGLSGIVTNCEPIIEAPGLVKVIKNAGLLLFNYDALNIIGTNTQFQKKLL</sequence>
<keyword evidence="5" id="KW-1185">Reference proteome</keyword>
<dbReference type="SUPFAM" id="SSF48403">
    <property type="entry name" value="Ankyrin repeat"/>
    <property type="match status" value="1"/>
</dbReference>
<dbReference type="Proteomes" id="UP000789901">
    <property type="component" value="Unassembled WGS sequence"/>
</dbReference>
<dbReference type="PANTHER" id="PTHR22958">
    <property type="entry name" value="GLYCEROPHOSPHORYL DIESTER PHOSPHODIESTERASE"/>
    <property type="match status" value="1"/>
</dbReference>
<organism evidence="4 5">
    <name type="scientific">Gigaspora margarita</name>
    <dbReference type="NCBI Taxonomy" id="4874"/>
    <lineage>
        <taxon>Eukaryota</taxon>
        <taxon>Fungi</taxon>
        <taxon>Fungi incertae sedis</taxon>
        <taxon>Mucoromycota</taxon>
        <taxon>Glomeromycotina</taxon>
        <taxon>Glomeromycetes</taxon>
        <taxon>Diversisporales</taxon>
        <taxon>Gigasporaceae</taxon>
        <taxon>Gigaspora</taxon>
    </lineage>
</organism>
<dbReference type="InterPro" id="IPR030395">
    <property type="entry name" value="GP_PDE_dom"/>
</dbReference>
<accession>A0ABN7WWW5</accession>
<feature type="domain" description="GP-PDE" evidence="3">
    <location>
        <begin position="134"/>
        <end position="318"/>
    </location>
</feature>
<evidence type="ECO:0000256" key="1">
    <source>
        <dbReference type="ARBA" id="ARBA00022801"/>
    </source>
</evidence>
<reference evidence="4 5" key="1">
    <citation type="submission" date="2021-06" db="EMBL/GenBank/DDBJ databases">
        <authorList>
            <person name="Kallberg Y."/>
            <person name="Tangrot J."/>
            <person name="Rosling A."/>
        </authorList>
    </citation>
    <scope>NUCLEOTIDE SEQUENCE [LARGE SCALE GENOMIC DNA]</scope>
    <source>
        <strain evidence="4 5">120-4 pot B 10/14</strain>
    </source>
</reference>
<feature type="non-terminal residue" evidence="4">
    <location>
        <position position="1"/>
    </location>
</feature>
<keyword evidence="1" id="KW-0378">Hydrolase</keyword>
<evidence type="ECO:0000256" key="2">
    <source>
        <dbReference type="SAM" id="MobiDB-lite"/>
    </source>
</evidence>
<dbReference type="InterPro" id="IPR017946">
    <property type="entry name" value="PLC-like_Pdiesterase_TIM-brl"/>
</dbReference>
<dbReference type="InterPro" id="IPR051578">
    <property type="entry name" value="GDPD"/>
</dbReference>
<evidence type="ECO:0000313" key="5">
    <source>
        <dbReference type="Proteomes" id="UP000789901"/>
    </source>
</evidence>
<dbReference type="Pfam" id="PF03009">
    <property type="entry name" value="GDPD"/>
    <property type="match status" value="1"/>
</dbReference>
<evidence type="ECO:0000259" key="3">
    <source>
        <dbReference type="PROSITE" id="PS51704"/>
    </source>
</evidence>
<dbReference type="Gene3D" id="3.20.20.190">
    <property type="entry name" value="Phosphatidylinositol (PI) phosphodiesterase"/>
    <property type="match status" value="1"/>
</dbReference>
<feature type="region of interest" description="Disordered" evidence="2">
    <location>
        <begin position="226"/>
        <end position="253"/>
    </location>
</feature>
<dbReference type="SUPFAM" id="SSF51695">
    <property type="entry name" value="PLC-like phosphodiesterases"/>
    <property type="match status" value="1"/>
</dbReference>